<proteinExistence type="predicted"/>
<name>A0A8H4ENI7_GIGMA</name>
<reference evidence="1 2" key="1">
    <citation type="journal article" date="2019" name="Environ. Microbiol.">
        <title>At the nexus of three kingdoms: the genome of the mycorrhizal fungus Gigaspora margarita provides insights into plant, endobacterial and fungal interactions.</title>
        <authorList>
            <person name="Venice F."/>
            <person name="Ghignone S."/>
            <person name="Salvioli di Fossalunga A."/>
            <person name="Amselem J."/>
            <person name="Novero M."/>
            <person name="Xianan X."/>
            <person name="Sedzielewska Toro K."/>
            <person name="Morin E."/>
            <person name="Lipzen A."/>
            <person name="Grigoriev I.V."/>
            <person name="Henrissat B."/>
            <person name="Martin F.M."/>
            <person name="Bonfante P."/>
        </authorList>
    </citation>
    <scope>NUCLEOTIDE SEQUENCE [LARGE SCALE GENOMIC DNA]</scope>
    <source>
        <strain evidence="1 2">BEG34</strain>
    </source>
</reference>
<dbReference type="AlphaFoldDB" id="A0A8H4ENI7"/>
<protein>
    <submittedName>
        <fullName evidence="1">Uncharacterized protein</fullName>
    </submittedName>
</protein>
<evidence type="ECO:0000313" key="2">
    <source>
        <dbReference type="Proteomes" id="UP000439903"/>
    </source>
</evidence>
<dbReference type="OrthoDB" id="2402958at2759"/>
<evidence type="ECO:0000313" key="1">
    <source>
        <dbReference type="EMBL" id="KAF0523835.1"/>
    </source>
</evidence>
<dbReference type="EMBL" id="WTPW01000321">
    <property type="protein sequence ID" value="KAF0523835.1"/>
    <property type="molecule type" value="Genomic_DNA"/>
</dbReference>
<accession>A0A8H4ENI7</accession>
<organism evidence="1 2">
    <name type="scientific">Gigaspora margarita</name>
    <dbReference type="NCBI Taxonomy" id="4874"/>
    <lineage>
        <taxon>Eukaryota</taxon>
        <taxon>Fungi</taxon>
        <taxon>Fungi incertae sedis</taxon>
        <taxon>Mucoromycota</taxon>
        <taxon>Glomeromycotina</taxon>
        <taxon>Glomeromycetes</taxon>
        <taxon>Diversisporales</taxon>
        <taxon>Gigasporaceae</taxon>
        <taxon>Gigaspora</taxon>
    </lineage>
</organism>
<comment type="caution">
    <text evidence="1">The sequence shown here is derived from an EMBL/GenBank/DDBJ whole genome shotgun (WGS) entry which is preliminary data.</text>
</comment>
<sequence>MLEQNEPKLIGFFDELVEDLIPKTRSFYNQEEAKNQLFHFVIFLLISYSTFEIDKFESIDNLTIHLYDDAILEYKEERSIKDLQLVDFKELELHSFENYADAFKMIINVPNHLIII</sequence>
<keyword evidence="2" id="KW-1185">Reference proteome</keyword>
<gene>
    <name evidence="1" type="ORF">F8M41_015371</name>
</gene>
<dbReference type="Proteomes" id="UP000439903">
    <property type="component" value="Unassembled WGS sequence"/>
</dbReference>